<dbReference type="Pfam" id="PF22266">
    <property type="entry name" value="DUF6953"/>
    <property type="match status" value="1"/>
</dbReference>
<comment type="caution">
    <text evidence="1">The sequence shown here is derived from an EMBL/GenBank/DDBJ whole genome shotgun (WGS) entry which is preliminary data.</text>
</comment>
<dbReference type="OrthoDB" id="8454520at2"/>
<organism evidence="1 2">
    <name type="scientific">Paenibacillus agilis</name>
    <dbReference type="NCBI Taxonomy" id="3020863"/>
    <lineage>
        <taxon>Bacteria</taxon>
        <taxon>Bacillati</taxon>
        <taxon>Bacillota</taxon>
        <taxon>Bacilli</taxon>
        <taxon>Bacillales</taxon>
        <taxon>Paenibacillaceae</taxon>
        <taxon>Paenibacillus</taxon>
    </lineage>
</organism>
<proteinExistence type="predicted"/>
<accession>A0A559IHA3</accession>
<dbReference type="Proteomes" id="UP000318102">
    <property type="component" value="Unassembled WGS sequence"/>
</dbReference>
<dbReference type="AlphaFoldDB" id="A0A559IHA3"/>
<evidence type="ECO:0000313" key="1">
    <source>
        <dbReference type="EMBL" id="TVX86910.1"/>
    </source>
</evidence>
<keyword evidence="2" id="KW-1185">Reference proteome</keyword>
<reference evidence="1 2" key="1">
    <citation type="submission" date="2019-07" db="EMBL/GenBank/DDBJ databases">
        <authorList>
            <person name="Kim J."/>
        </authorList>
    </citation>
    <scope>NUCLEOTIDE SEQUENCE [LARGE SCALE GENOMIC DNA]</scope>
    <source>
        <strain evidence="1 2">N4</strain>
    </source>
</reference>
<protein>
    <recommendedName>
        <fullName evidence="3">Integron gene cassette protein</fullName>
    </recommendedName>
</protein>
<sequence>MEYTAEQVADWMLKELQFSGALHQDHAVAYIREHFGESFIYAHENGNVSIEKEVKKAFKKMHRGRAAWDRDGFFWGWT</sequence>
<name>A0A559IHA3_9BACL</name>
<dbReference type="RefSeq" id="WP_144994606.1">
    <property type="nucleotide sequence ID" value="NZ_VNJK01000005.1"/>
</dbReference>
<evidence type="ECO:0000313" key="2">
    <source>
        <dbReference type="Proteomes" id="UP000318102"/>
    </source>
</evidence>
<dbReference type="EMBL" id="VNJK01000005">
    <property type="protein sequence ID" value="TVX86910.1"/>
    <property type="molecule type" value="Genomic_DNA"/>
</dbReference>
<evidence type="ECO:0008006" key="3">
    <source>
        <dbReference type="Google" id="ProtNLM"/>
    </source>
</evidence>
<dbReference type="InterPro" id="IPR054228">
    <property type="entry name" value="DUF6953"/>
</dbReference>
<gene>
    <name evidence="1" type="ORF">FPZ44_23080</name>
</gene>